<feature type="compositionally biased region" description="Low complexity" evidence="1">
    <location>
        <begin position="186"/>
        <end position="210"/>
    </location>
</feature>
<protein>
    <submittedName>
        <fullName evidence="2">Uncharacterized protein</fullName>
    </submittedName>
</protein>
<feature type="compositionally biased region" description="Basic and acidic residues" evidence="1">
    <location>
        <begin position="59"/>
        <end position="70"/>
    </location>
</feature>
<feature type="compositionally biased region" description="Basic and acidic residues" evidence="1">
    <location>
        <begin position="307"/>
        <end position="317"/>
    </location>
</feature>
<feature type="compositionally biased region" description="Low complexity" evidence="1">
    <location>
        <begin position="292"/>
        <end position="303"/>
    </location>
</feature>
<feature type="compositionally biased region" description="Low complexity" evidence="1">
    <location>
        <begin position="135"/>
        <end position="156"/>
    </location>
</feature>
<gene>
    <name evidence="2" type="ORF">TGPRC2_424730</name>
</gene>
<comment type="caution">
    <text evidence="2">The sequence shown here is derived from an EMBL/GenBank/DDBJ whole genome shotgun (WGS) entry which is preliminary data.</text>
</comment>
<proteinExistence type="predicted"/>
<organism evidence="2 3">
    <name type="scientific">Toxoplasma gondii TgCatPRC2</name>
    <dbReference type="NCBI Taxonomy" id="1130821"/>
    <lineage>
        <taxon>Eukaryota</taxon>
        <taxon>Sar</taxon>
        <taxon>Alveolata</taxon>
        <taxon>Apicomplexa</taxon>
        <taxon>Conoidasida</taxon>
        <taxon>Coccidia</taxon>
        <taxon>Eucoccidiorida</taxon>
        <taxon>Eimeriorina</taxon>
        <taxon>Sarcocystidae</taxon>
        <taxon>Toxoplasma</taxon>
    </lineage>
</organism>
<sequence>MSGALQSAVGEEAAAARGSHTGRNSMNAPRWSLAQATGMMGAPGSGFAGVPPALAPGGRSEKGEPGRREGGATPRKFLSSQSLGNSKQSLAFSEKASFVAEKGPSLASAAQVAGLRRRSGGSQEAAGLGDSGADPSPGFSVGRFSSRSDGSSDAGSETVPGPGPLAPFFASAAEGDSRANAWPAMSRSASGEVGAASRSRASSVLSSERSTGAAPGPLGRSWASVAHAAASLPNADLPGQSAGTLGHPAGDPGSTRAGDAKFKRSSSLAGAVGGPDPPREKAKAARFFPMQARRPALAPRARPSVGRPEEDLERPKTGEAGTGWKQTRAATSARQCRASSRVFDKLLGQM</sequence>
<accession>A0A151HFC0</accession>
<feature type="region of interest" description="Disordered" evidence="1">
    <location>
        <begin position="102"/>
        <end position="220"/>
    </location>
</feature>
<feature type="region of interest" description="Disordered" evidence="1">
    <location>
        <begin position="233"/>
        <end position="338"/>
    </location>
</feature>
<dbReference type="Proteomes" id="UP000075225">
    <property type="component" value="Unassembled WGS sequence"/>
</dbReference>
<dbReference type="EMBL" id="AHZP02001225">
    <property type="protein sequence ID" value="KYK68008.1"/>
    <property type="molecule type" value="Genomic_DNA"/>
</dbReference>
<evidence type="ECO:0000313" key="3">
    <source>
        <dbReference type="Proteomes" id="UP000075225"/>
    </source>
</evidence>
<feature type="compositionally biased region" description="Polar residues" evidence="1">
    <location>
        <begin position="324"/>
        <end position="338"/>
    </location>
</feature>
<reference evidence="3" key="1">
    <citation type="submission" date="2016-03" db="EMBL/GenBank/DDBJ databases">
        <authorList>
            <person name="Sibley D."/>
            <person name="Venepally P."/>
            <person name="Karamycheva S."/>
            <person name="Hadjithomas M."/>
            <person name="Khan A."/>
            <person name="Brunk B."/>
            <person name="Roos D."/>
            <person name="Caler E."/>
            <person name="Lorenzi H."/>
        </authorList>
    </citation>
    <scope>NUCLEOTIDE SEQUENCE [LARGE SCALE GENOMIC DNA]</scope>
    <source>
        <strain evidence="3">TgCatPRC2</strain>
    </source>
</reference>
<dbReference type="VEuPathDB" id="ToxoDB:TGPRC2_424730"/>
<evidence type="ECO:0000313" key="2">
    <source>
        <dbReference type="EMBL" id="KYK68008.1"/>
    </source>
</evidence>
<evidence type="ECO:0000256" key="1">
    <source>
        <dbReference type="SAM" id="MobiDB-lite"/>
    </source>
</evidence>
<name>A0A151HFC0_TOXGO</name>
<feature type="region of interest" description="Disordered" evidence="1">
    <location>
        <begin position="1"/>
        <end position="86"/>
    </location>
</feature>
<dbReference type="AlphaFoldDB" id="A0A151HFC0"/>